<gene>
    <name evidence="2" type="ORF">C5E45_34065</name>
</gene>
<dbReference type="InterPro" id="IPR038332">
    <property type="entry name" value="PPE_sf"/>
</dbReference>
<dbReference type="AlphaFoldDB" id="A0A2S6A8X0"/>
<feature type="compositionally biased region" description="Low complexity" evidence="1">
    <location>
        <begin position="227"/>
        <end position="238"/>
    </location>
</feature>
<feature type="region of interest" description="Disordered" evidence="1">
    <location>
        <begin position="213"/>
        <end position="444"/>
    </location>
</feature>
<feature type="compositionally biased region" description="Low complexity" evidence="1">
    <location>
        <begin position="266"/>
        <end position="277"/>
    </location>
</feature>
<dbReference type="RefSeq" id="WP_104380742.1">
    <property type="nucleotide sequence ID" value="NZ_PSZC01000047.1"/>
</dbReference>
<evidence type="ECO:0008006" key="4">
    <source>
        <dbReference type="Google" id="ProtNLM"/>
    </source>
</evidence>
<dbReference type="Proteomes" id="UP000239874">
    <property type="component" value="Unassembled WGS sequence"/>
</dbReference>
<evidence type="ECO:0000256" key="1">
    <source>
        <dbReference type="SAM" id="MobiDB-lite"/>
    </source>
</evidence>
<feature type="compositionally biased region" description="Basic and acidic residues" evidence="1">
    <location>
        <begin position="255"/>
        <end position="265"/>
    </location>
</feature>
<evidence type="ECO:0000313" key="2">
    <source>
        <dbReference type="EMBL" id="PPJ29713.1"/>
    </source>
</evidence>
<feature type="compositionally biased region" description="Basic and acidic residues" evidence="1">
    <location>
        <begin position="388"/>
        <end position="414"/>
    </location>
</feature>
<reference evidence="2 3" key="1">
    <citation type="submission" date="2018-02" db="EMBL/GenBank/DDBJ databases">
        <title>8 Nocardia nova and 1 Nocardia cyriacigeorgica strain used for evolution to TMP-SMX.</title>
        <authorList>
            <person name="Mehta H."/>
            <person name="Weng J."/>
            <person name="Shamoo Y."/>
        </authorList>
    </citation>
    <scope>NUCLEOTIDE SEQUENCE [LARGE SCALE GENOMIC DNA]</scope>
    <source>
        <strain evidence="2 3">MDA3139</strain>
    </source>
</reference>
<comment type="caution">
    <text evidence="2">The sequence shown here is derived from an EMBL/GenBank/DDBJ whole genome shotgun (WGS) entry which is preliminary data.</text>
</comment>
<organism evidence="2 3">
    <name type="scientific">Nocardia nova</name>
    <dbReference type="NCBI Taxonomy" id="37330"/>
    <lineage>
        <taxon>Bacteria</taxon>
        <taxon>Bacillati</taxon>
        <taxon>Actinomycetota</taxon>
        <taxon>Actinomycetes</taxon>
        <taxon>Mycobacteriales</taxon>
        <taxon>Nocardiaceae</taxon>
        <taxon>Nocardia</taxon>
    </lineage>
</organism>
<sequence length="444" mass="45440">MGNDDATPDDPSIAAQLTQWAILQHGVAAARDSAASIDKLLTDVGVDPDYLPSSALEPFVSMPHAEIVKAVNDIQPGMMHSSAQTWREIADAVMFNTMGLNAQVNKTLSEGWDGATADAIQSATRAFVNEMTEMHNVTQGVVERIEGAAYGAEVVKGAVPSVPAKPGAPALPGAANPATVIGFITSSSDAEQEARQAMIKYYVPTYLPAGQRVPTYVPPTGPDDSTPNAPEAGPNAPGSTRPNAPGNVHSSSTPGDDKQTTRDAGSDSTNPTDTTSPAMPAQTANTSQSGGDSKVADPTQDPAATSTAGLGPDAAGYGNRWPDIPGASFPGGDRPGSNAPVPGGPGQSVPAPPGAMPPAGGVPAGVRPAAAPSGAPGMPGMGAPGAKRKGEDDKEHRGRRELLVHERNKVDLTGEPKISAPPVFGKNPALRPERRKSPREQDEP</sequence>
<feature type="compositionally biased region" description="Polar residues" evidence="1">
    <location>
        <begin position="282"/>
        <end position="291"/>
    </location>
</feature>
<proteinExistence type="predicted"/>
<protein>
    <recommendedName>
        <fullName evidence="4">PPE family domain-containing protein</fullName>
    </recommendedName>
</protein>
<dbReference type="Gene3D" id="1.20.1260.20">
    <property type="entry name" value="PPE superfamily"/>
    <property type="match status" value="1"/>
</dbReference>
<accession>A0A2S6A8X0</accession>
<feature type="compositionally biased region" description="Low complexity" evidence="1">
    <location>
        <begin position="357"/>
        <end position="376"/>
    </location>
</feature>
<evidence type="ECO:0000313" key="3">
    <source>
        <dbReference type="Proteomes" id="UP000239874"/>
    </source>
</evidence>
<name>A0A2S6A8X0_9NOCA</name>
<dbReference type="EMBL" id="PSZC01000047">
    <property type="protein sequence ID" value="PPJ29713.1"/>
    <property type="molecule type" value="Genomic_DNA"/>
</dbReference>